<dbReference type="PROSITE" id="PS00135">
    <property type="entry name" value="TRYPSIN_SER"/>
    <property type="match status" value="1"/>
</dbReference>
<organism evidence="13 14">
    <name type="scientific">Varanus komodoensis</name>
    <name type="common">Komodo dragon</name>
    <dbReference type="NCBI Taxonomy" id="61221"/>
    <lineage>
        <taxon>Eukaryota</taxon>
        <taxon>Metazoa</taxon>
        <taxon>Chordata</taxon>
        <taxon>Craniata</taxon>
        <taxon>Vertebrata</taxon>
        <taxon>Euteleostomi</taxon>
        <taxon>Lepidosauria</taxon>
        <taxon>Squamata</taxon>
        <taxon>Bifurcata</taxon>
        <taxon>Unidentata</taxon>
        <taxon>Episquamata</taxon>
        <taxon>Toxicofera</taxon>
        <taxon>Anguimorpha</taxon>
        <taxon>Paleoanguimorpha</taxon>
        <taxon>Varanoidea</taxon>
        <taxon>Varanidae</taxon>
        <taxon>Varanus</taxon>
    </lineage>
</organism>
<dbReference type="InterPro" id="IPR018114">
    <property type="entry name" value="TRYPSIN_HIS"/>
</dbReference>
<evidence type="ECO:0000256" key="5">
    <source>
        <dbReference type="ARBA" id="ARBA00022729"/>
    </source>
</evidence>
<dbReference type="GeneID" id="123035384"/>
<evidence type="ECO:0000256" key="8">
    <source>
        <dbReference type="ARBA" id="ARBA00023145"/>
    </source>
</evidence>
<evidence type="ECO:0000256" key="11">
    <source>
        <dbReference type="SAM" id="SignalP"/>
    </source>
</evidence>
<keyword evidence="6 10" id="KW-0378">Hydrolase</keyword>
<protein>
    <submittedName>
        <fullName evidence="13">Complement factor D</fullName>
    </submittedName>
</protein>
<evidence type="ECO:0000256" key="10">
    <source>
        <dbReference type="RuleBase" id="RU363034"/>
    </source>
</evidence>
<feature type="chain" id="PRO_5033993166" evidence="11">
    <location>
        <begin position="22"/>
        <end position="260"/>
    </location>
</feature>
<dbReference type="Proteomes" id="UP000694545">
    <property type="component" value="Unplaced"/>
</dbReference>
<feature type="signal peptide" evidence="11">
    <location>
        <begin position="1"/>
        <end position="21"/>
    </location>
</feature>
<comment type="similarity">
    <text evidence="2">Belongs to the peptidase S1 family. Snake venom subfamily.</text>
</comment>
<dbReference type="InterPro" id="IPR043504">
    <property type="entry name" value="Peptidase_S1_PA_chymotrypsin"/>
</dbReference>
<dbReference type="PROSITE" id="PS00134">
    <property type="entry name" value="TRYPSIN_HIS"/>
    <property type="match status" value="1"/>
</dbReference>
<dbReference type="InterPro" id="IPR009003">
    <property type="entry name" value="Peptidase_S1_PA"/>
</dbReference>
<dbReference type="CTD" id="1675"/>
<comment type="subcellular location">
    <subcellularLocation>
        <location evidence="1">Secreted</location>
    </subcellularLocation>
</comment>
<evidence type="ECO:0000256" key="9">
    <source>
        <dbReference type="ARBA" id="ARBA00023157"/>
    </source>
</evidence>
<dbReference type="RefSeq" id="XP_044309414.1">
    <property type="nucleotide sequence ID" value="XM_044453479.1"/>
</dbReference>
<evidence type="ECO:0000256" key="7">
    <source>
        <dbReference type="ARBA" id="ARBA00022825"/>
    </source>
</evidence>
<dbReference type="InterPro" id="IPR033116">
    <property type="entry name" value="TRYPSIN_SER"/>
</dbReference>
<dbReference type="SUPFAM" id="SSF50494">
    <property type="entry name" value="Trypsin-like serine proteases"/>
    <property type="match status" value="1"/>
</dbReference>
<dbReference type="GO" id="GO:0035821">
    <property type="term" value="P:modulation of process of another organism"/>
    <property type="evidence" value="ECO:0007669"/>
    <property type="project" value="UniProtKB-ARBA"/>
</dbReference>
<dbReference type="InterPro" id="IPR001314">
    <property type="entry name" value="Peptidase_S1A"/>
</dbReference>
<dbReference type="SMART" id="SM00020">
    <property type="entry name" value="Tryp_SPc"/>
    <property type="match status" value="1"/>
</dbReference>
<dbReference type="Ensembl" id="ENSVKKT00000010139.1">
    <property type="protein sequence ID" value="ENSVKKP00000009893.1"/>
    <property type="gene ID" value="ENSVKKG00000006990.1"/>
</dbReference>
<keyword evidence="3" id="KW-0964">Secreted</keyword>
<dbReference type="KEGG" id="vko:123035384"/>
<evidence type="ECO:0000313" key="13">
    <source>
        <dbReference type="Ensembl" id="ENSVKKP00000009893.1"/>
    </source>
</evidence>
<dbReference type="OrthoDB" id="60866at2759"/>
<dbReference type="PROSITE" id="PS50240">
    <property type="entry name" value="TRYPSIN_DOM"/>
    <property type="match status" value="1"/>
</dbReference>
<keyword evidence="8" id="KW-0865">Zymogen</keyword>
<dbReference type="InterPro" id="IPR001254">
    <property type="entry name" value="Trypsin_dom"/>
</dbReference>
<dbReference type="FunFam" id="2.40.10.10:FF:000120">
    <property type="entry name" value="Putative serine protease"/>
    <property type="match status" value="1"/>
</dbReference>
<dbReference type="PRINTS" id="PR00722">
    <property type="entry name" value="CHYMOTRYPSIN"/>
</dbReference>
<dbReference type="GO" id="GO:0004252">
    <property type="term" value="F:serine-type endopeptidase activity"/>
    <property type="evidence" value="ECO:0007669"/>
    <property type="project" value="InterPro"/>
</dbReference>
<dbReference type="AlphaFoldDB" id="A0A8D2JH49"/>
<dbReference type="GO" id="GO:0005576">
    <property type="term" value="C:extracellular region"/>
    <property type="evidence" value="ECO:0007669"/>
    <property type="project" value="UniProtKB-SubCell"/>
</dbReference>
<evidence type="ECO:0000256" key="3">
    <source>
        <dbReference type="ARBA" id="ARBA00022525"/>
    </source>
</evidence>
<dbReference type="PANTHER" id="PTHR24271">
    <property type="entry name" value="KALLIKREIN-RELATED"/>
    <property type="match status" value="1"/>
</dbReference>
<evidence type="ECO:0000256" key="6">
    <source>
        <dbReference type="ARBA" id="ARBA00022801"/>
    </source>
</evidence>
<dbReference type="GO" id="GO:0006508">
    <property type="term" value="P:proteolysis"/>
    <property type="evidence" value="ECO:0007669"/>
    <property type="project" value="UniProtKB-KW"/>
</dbReference>
<dbReference type="Pfam" id="PF00089">
    <property type="entry name" value="Trypsin"/>
    <property type="match status" value="1"/>
</dbReference>
<reference evidence="13" key="1">
    <citation type="submission" date="2025-08" db="UniProtKB">
        <authorList>
            <consortium name="Ensembl"/>
        </authorList>
    </citation>
    <scope>IDENTIFICATION</scope>
</reference>
<feature type="domain" description="Peptidase S1" evidence="12">
    <location>
        <begin position="27"/>
        <end position="254"/>
    </location>
</feature>
<dbReference type="OMA" id="YTRTAPY"/>
<keyword evidence="14" id="KW-1185">Reference proteome</keyword>
<keyword evidence="7 10" id="KW-0720">Serine protease</keyword>
<dbReference type="PANTHER" id="PTHR24271:SF54">
    <property type="entry name" value="COMPLEMENT FACTOR D"/>
    <property type="match status" value="1"/>
</dbReference>
<keyword evidence="4 10" id="KW-0645">Protease</keyword>
<reference evidence="13" key="2">
    <citation type="submission" date="2025-09" db="UniProtKB">
        <authorList>
            <consortium name="Ensembl"/>
        </authorList>
    </citation>
    <scope>IDENTIFICATION</scope>
</reference>
<keyword evidence="9" id="KW-1015">Disulfide bond</keyword>
<dbReference type="Gene3D" id="2.40.10.10">
    <property type="entry name" value="Trypsin-like serine proteases"/>
    <property type="match status" value="2"/>
</dbReference>
<evidence type="ECO:0000256" key="4">
    <source>
        <dbReference type="ARBA" id="ARBA00022670"/>
    </source>
</evidence>
<sequence length="260" mass="28289">MGCSPFCPFLIILGIFSSCAARPRGRILGGQEAPPHERPYMVSLQVNGTHVCGGFLITDEWVLSAAHCMEDMDGGEFQVLVGAHSLSAPEPNKRLVGVRRLIPHPGSSRETNFDDLLLVQLEERVPLGPHVRLLGYQTENRDVPAGTRCEVVGWGITSNTGKRPDKLHSVELGIMDRTQCNHRIYHDGSITANMMCAESKKKDACKGDSGGPLVCNGVAEGVVATGSRICGNWKKPGIYTRIPPYVAWISGILHQPINQQ</sequence>
<dbReference type="CDD" id="cd00190">
    <property type="entry name" value="Tryp_SPc"/>
    <property type="match status" value="1"/>
</dbReference>
<evidence type="ECO:0000313" key="14">
    <source>
        <dbReference type="Proteomes" id="UP000694545"/>
    </source>
</evidence>
<proteinExistence type="inferred from homology"/>
<accession>A0A8D2JH49</accession>
<evidence type="ECO:0000259" key="12">
    <source>
        <dbReference type="PROSITE" id="PS50240"/>
    </source>
</evidence>
<name>A0A8D2JH49_VARKO</name>
<keyword evidence="5 11" id="KW-0732">Signal</keyword>
<evidence type="ECO:0000256" key="1">
    <source>
        <dbReference type="ARBA" id="ARBA00004613"/>
    </source>
</evidence>
<evidence type="ECO:0000256" key="2">
    <source>
        <dbReference type="ARBA" id="ARBA00009228"/>
    </source>
</evidence>
<gene>
    <name evidence="13" type="primary">CFD</name>
</gene>